<proteinExistence type="predicted"/>
<organism evidence="1 2">
    <name type="scientific">Tsukamurella pulmonis</name>
    <dbReference type="NCBI Taxonomy" id="47312"/>
    <lineage>
        <taxon>Bacteria</taxon>
        <taxon>Bacillati</taxon>
        <taxon>Actinomycetota</taxon>
        <taxon>Actinomycetes</taxon>
        <taxon>Mycobacteriales</taxon>
        <taxon>Tsukamurellaceae</taxon>
        <taxon>Tsukamurella</taxon>
    </lineage>
</organism>
<evidence type="ECO:0000313" key="2">
    <source>
        <dbReference type="Proteomes" id="UP000183053"/>
    </source>
</evidence>
<sequence length="236" mass="24909">MALKGFIKPRRPLPDPKPIKYSAAQQRDRRRNHLPLVLGADFDLGAEVLAVTGPVAARLAEEPHPSGRTALASVAAISEAVADLCIVAGELVAVDRARGVDGAEAKVRATNALKSITNRAALQFGADELAAGTWAETLAGFARPLAGPLAAVLGRAAADKSRQPVESDRILDALRDLDRAVISLDRKITASIDYRRALPTPKAAPQRDLSSAIEALESSGIRYDDLISNDNEGTAP</sequence>
<dbReference type="OrthoDB" id="4750013at2"/>
<evidence type="ECO:0000313" key="1">
    <source>
        <dbReference type="EMBL" id="SDQ99087.1"/>
    </source>
</evidence>
<dbReference type="RefSeq" id="WP_068567649.1">
    <property type="nucleotide sequence ID" value="NZ_FNLF01000002.1"/>
</dbReference>
<accession>A0A1H1FDR6</accession>
<protein>
    <submittedName>
        <fullName evidence="1">Uncharacterized protein</fullName>
    </submittedName>
</protein>
<gene>
    <name evidence="1" type="ORF">SAMN04489765_2660</name>
</gene>
<keyword evidence="2" id="KW-1185">Reference proteome</keyword>
<reference evidence="2" key="1">
    <citation type="submission" date="2016-10" db="EMBL/GenBank/DDBJ databases">
        <authorList>
            <person name="Varghese N."/>
            <person name="Submissions S."/>
        </authorList>
    </citation>
    <scope>NUCLEOTIDE SEQUENCE [LARGE SCALE GENOMIC DNA]</scope>
    <source>
        <strain evidence="2">DSM 44142</strain>
    </source>
</reference>
<dbReference type="EMBL" id="FNLF01000002">
    <property type="protein sequence ID" value="SDQ99087.1"/>
    <property type="molecule type" value="Genomic_DNA"/>
</dbReference>
<dbReference type="STRING" id="47312.SAMN04489765_2660"/>
<dbReference type="Proteomes" id="UP000183053">
    <property type="component" value="Unassembled WGS sequence"/>
</dbReference>
<dbReference type="AlphaFoldDB" id="A0A1H1FDR6"/>
<name>A0A1H1FDR6_9ACTN</name>